<feature type="non-terminal residue" evidence="1">
    <location>
        <position position="98"/>
    </location>
</feature>
<proteinExistence type="predicted"/>
<protein>
    <recommendedName>
        <fullName evidence="2">DNA (cytosine-5-)-methyltransferase</fullName>
    </recommendedName>
</protein>
<dbReference type="InterPro" id="IPR029063">
    <property type="entry name" value="SAM-dependent_MTases_sf"/>
</dbReference>
<gene>
    <name evidence="1" type="ORF">LCGC14_3154430</name>
</gene>
<evidence type="ECO:0000313" key="1">
    <source>
        <dbReference type="EMBL" id="KKK47512.1"/>
    </source>
</evidence>
<comment type="caution">
    <text evidence="1">The sequence shown here is derived from an EMBL/GenBank/DDBJ whole genome shotgun (WGS) entry which is preliminary data.</text>
</comment>
<organism evidence="1">
    <name type="scientific">marine sediment metagenome</name>
    <dbReference type="NCBI Taxonomy" id="412755"/>
    <lineage>
        <taxon>unclassified sequences</taxon>
        <taxon>metagenomes</taxon>
        <taxon>ecological metagenomes</taxon>
    </lineage>
</organism>
<dbReference type="SUPFAM" id="SSF53335">
    <property type="entry name" value="S-adenosyl-L-methionine-dependent methyltransferases"/>
    <property type="match status" value="1"/>
</dbReference>
<dbReference type="EMBL" id="LAZR01069542">
    <property type="protein sequence ID" value="KKK47512.1"/>
    <property type="molecule type" value="Genomic_DNA"/>
</dbReference>
<sequence>MKWAYYNEWEPYCAPWLRNLIAAGHIPDGNVDERDIREVCGDDLEGFAQVHLFAGLGGWAYAGRLAGISDDEPIWTGSCPCQPLSSAGQRKGHADERH</sequence>
<evidence type="ECO:0008006" key="2">
    <source>
        <dbReference type="Google" id="ProtNLM"/>
    </source>
</evidence>
<reference evidence="1" key="1">
    <citation type="journal article" date="2015" name="Nature">
        <title>Complex archaea that bridge the gap between prokaryotes and eukaryotes.</title>
        <authorList>
            <person name="Spang A."/>
            <person name="Saw J.H."/>
            <person name="Jorgensen S.L."/>
            <person name="Zaremba-Niedzwiedzka K."/>
            <person name="Martijn J."/>
            <person name="Lind A.E."/>
            <person name="van Eijk R."/>
            <person name="Schleper C."/>
            <person name="Guy L."/>
            <person name="Ettema T.J."/>
        </authorList>
    </citation>
    <scope>NUCLEOTIDE SEQUENCE</scope>
</reference>
<dbReference type="Gene3D" id="3.40.50.150">
    <property type="entry name" value="Vaccinia Virus protein VP39"/>
    <property type="match status" value="1"/>
</dbReference>
<name>A0A0F8VT80_9ZZZZ</name>
<accession>A0A0F8VT80</accession>
<dbReference type="AlphaFoldDB" id="A0A0F8VT80"/>